<dbReference type="InterPro" id="IPR025714">
    <property type="entry name" value="Methyltranfer_dom"/>
</dbReference>
<sequence length="272" mass="29967">MRDENDYILGTHDAEIARLRLQHGVWREQVLDCWRRAGIGPGQTVVDIGCGPGFASVDLAETVGPQGTVIGIERSPRFIEQAEALCAARGLANASFRQRDVMTDALDVTGADAVWCRWLAIFLPDPGLLVRKMADALKPGGRLVFHEYVHYETYQSAPASARLAEFVQQVMASWRESGGEPNVARELPRHLGAAGCRILSSRPISFSASPSDPLWRWPASFIEVNLQRLHELGRVDADWVAAVRADLHALESDPNALLITPMVLEIIAEKAR</sequence>
<keyword evidence="3" id="KW-1185">Reference proteome</keyword>
<dbReference type="PANTHER" id="PTHR43861">
    <property type="entry name" value="TRANS-ACONITATE 2-METHYLTRANSFERASE-RELATED"/>
    <property type="match status" value="1"/>
</dbReference>
<dbReference type="Pfam" id="PF13847">
    <property type="entry name" value="Methyltransf_31"/>
    <property type="match status" value="1"/>
</dbReference>
<dbReference type="RefSeq" id="WP_188449904.1">
    <property type="nucleotide sequence ID" value="NZ_BMFO01000003.1"/>
</dbReference>
<protein>
    <recommendedName>
        <fullName evidence="1">Methyltransferase domain-containing protein</fullName>
    </recommendedName>
</protein>
<dbReference type="PANTHER" id="PTHR43861:SF1">
    <property type="entry name" value="TRANS-ACONITATE 2-METHYLTRANSFERASE"/>
    <property type="match status" value="1"/>
</dbReference>
<evidence type="ECO:0000259" key="1">
    <source>
        <dbReference type="Pfam" id="PF13847"/>
    </source>
</evidence>
<dbReference type="InterPro" id="IPR029063">
    <property type="entry name" value="SAM-dependent_MTases_sf"/>
</dbReference>
<gene>
    <name evidence="2" type="ORF">GCM10010960_16850</name>
</gene>
<dbReference type="Gene3D" id="3.40.50.150">
    <property type="entry name" value="Vaccinia Virus protein VP39"/>
    <property type="match status" value="1"/>
</dbReference>
<accession>A0A917FR52</accession>
<reference evidence="2" key="2">
    <citation type="submission" date="2020-09" db="EMBL/GenBank/DDBJ databases">
        <authorList>
            <person name="Sun Q."/>
            <person name="Zhou Y."/>
        </authorList>
    </citation>
    <scope>NUCLEOTIDE SEQUENCE</scope>
    <source>
        <strain evidence="2">CGMCC 1.12726</strain>
    </source>
</reference>
<dbReference type="SUPFAM" id="SSF53335">
    <property type="entry name" value="S-adenosyl-L-methionine-dependent methyltransferases"/>
    <property type="match status" value="1"/>
</dbReference>
<evidence type="ECO:0000313" key="3">
    <source>
        <dbReference type="Proteomes" id="UP000632858"/>
    </source>
</evidence>
<dbReference type="Proteomes" id="UP000632858">
    <property type="component" value="Unassembled WGS sequence"/>
</dbReference>
<organism evidence="2 3">
    <name type="scientific">Arenimonas maotaiensis</name>
    <dbReference type="NCBI Taxonomy" id="1446479"/>
    <lineage>
        <taxon>Bacteria</taxon>
        <taxon>Pseudomonadati</taxon>
        <taxon>Pseudomonadota</taxon>
        <taxon>Gammaproteobacteria</taxon>
        <taxon>Lysobacterales</taxon>
        <taxon>Lysobacteraceae</taxon>
        <taxon>Arenimonas</taxon>
    </lineage>
</organism>
<dbReference type="AlphaFoldDB" id="A0A917FR52"/>
<evidence type="ECO:0000313" key="2">
    <source>
        <dbReference type="EMBL" id="GGF95825.1"/>
    </source>
</evidence>
<dbReference type="CDD" id="cd02440">
    <property type="entry name" value="AdoMet_MTases"/>
    <property type="match status" value="1"/>
</dbReference>
<comment type="caution">
    <text evidence="2">The sequence shown here is derived from an EMBL/GenBank/DDBJ whole genome shotgun (WGS) entry which is preliminary data.</text>
</comment>
<dbReference type="EMBL" id="BMFO01000003">
    <property type="protein sequence ID" value="GGF95825.1"/>
    <property type="molecule type" value="Genomic_DNA"/>
</dbReference>
<reference evidence="2" key="1">
    <citation type="journal article" date="2014" name="Int. J. Syst. Evol. Microbiol.">
        <title>Complete genome sequence of Corynebacterium casei LMG S-19264T (=DSM 44701T), isolated from a smear-ripened cheese.</title>
        <authorList>
            <consortium name="US DOE Joint Genome Institute (JGI-PGF)"/>
            <person name="Walter F."/>
            <person name="Albersmeier A."/>
            <person name="Kalinowski J."/>
            <person name="Ruckert C."/>
        </authorList>
    </citation>
    <scope>NUCLEOTIDE SEQUENCE</scope>
    <source>
        <strain evidence="2">CGMCC 1.12726</strain>
    </source>
</reference>
<proteinExistence type="predicted"/>
<name>A0A917FR52_9GAMM</name>
<feature type="domain" description="Methyltransferase" evidence="1">
    <location>
        <begin position="41"/>
        <end position="159"/>
    </location>
</feature>